<dbReference type="InterPro" id="IPR029058">
    <property type="entry name" value="AB_hydrolase_fold"/>
</dbReference>
<dbReference type="EMBL" id="QTQV01000027">
    <property type="protein sequence ID" value="RQT07407.1"/>
    <property type="molecule type" value="Genomic_DNA"/>
</dbReference>
<sequence length="462" mass="49797">MFVSGISVRYCRFTTTDFDCLITFRNGDLIFNIFLACSKKRAVCKSGKYRMMRTDDIAPRLRASLAQVLGAPLHYGFLAALCRAGVRGVDGGNDATITIRRRSAVGAAPPAITIGSPEIAGAFRTLVRRVADRLDAAGGADAGAAIDQWELEVRGGAHGPILLRPHDPTQANAWQVSVAGAPALATAIGDRWRHTAAELADQLAVDPIVDVTRVLAGRAARDASDAVLTLIHGADGSVVPFAPLAARLPFIVRAFRGVPAQLAQAADLKDLAHRYVDALCEIDDRPFHWIGGHSFGAVVAREMAALLERRGKRLGVVVSLDPSLALAARERVSDDRTERVTLLKAMFPPAEADRVLAESPSDSEIDACLRRRMPAARLREVLDMRRTCLALLKSHRTAAAPAARVACLHAREPLLPDWHAHALQHRVQGIEVPGNHFSMLSEPHVACVASIVQSLRPESCDD</sequence>
<reference evidence="2 3" key="1">
    <citation type="submission" date="2018-08" db="EMBL/GenBank/DDBJ databases">
        <title>Comparative analysis of Burkholderia isolates from Puerto Rico.</title>
        <authorList>
            <person name="Hall C."/>
            <person name="Sahl J."/>
            <person name="Wagner D."/>
        </authorList>
    </citation>
    <scope>NUCLEOTIDE SEQUENCE [LARGE SCALE GENOMIC DNA]</scope>
    <source>
        <strain evidence="2 3">Bp9025</strain>
    </source>
</reference>
<comment type="caution">
    <text evidence="2">The sequence shown here is derived from an EMBL/GenBank/DDBJ whole genome shotgun (WGS) entry which is preliminary data.</text>
</comment>
<feature type="domain" description="Thioesterase" evidence="1">
    <location>
        <begin position="228"/>
        <end position="450"/>
    </location>
</feature>
<protein>
    <recommendedName>
        <fullName evidence="1">Thioesterase domain-containing protein</fullName>
    </recommendedName>
</protein>
<dbReference type="Gene3D" id="3.40.50.1820">
    <property type="entry name" value="alpha/beta hydrolase"/>
    <property type="match status" value="1"/>
</dbReference>
<evidence type="ECO:0000313" key="2">
    <source>
        <dbReference type="EMBL" id="RQT07407.1"/>
    </source>
</evidence>
<gene>
    <name evidence="2" type="ORF">DF051_32525</name>
</gene>
<accession>A0A3N8P6E9</accession>
<dbReference type="Pfam" id="PF00975">
    <property type="entry name" value="Thioesterase"/>
    <property type="match status" value="1"/>
</dbReference>
<evidence type="ECO:0000259" key="1">
    <source>
        <dbReference type="Pfam" id="PF00975"/>
    </source>
</evidence>
<dbReference type="InterPro" id="IPR001031">
    <property type="entry name" value="Thioesterase"/>
</dbReference>
<dbReference type="AlphaFoldDB" id="A0A3N8P6E9"/>
<evidence type="ECO:0000313" key="3">
    <source>
        <dbReference type="Proteomes" id="UP000277921"/>
    </source>
</evidence>
<dbReference type="Proteomes" id="UP000277921">
    <property type="component" value="Unassembled WGS sequence"/>
</dbReference>
<proteinExistence type="predicted"/>
<name>A0A3N8P6E9_9BURK</name>
<dbReference type="SUPFAM" id="SSF53474">
    <property type="entry name" value="alpha/beta-Hydrolases"/>
    <property type="match status" value="1"/>
</dbReference>
<organism evidence="2 3">
    <name type="scientific">Burkholderia contaminans</name>
    <dbReference type="NCBI Taxonomy" id="488447"/>
    <lineage>
        <taxon>Bacteria</taxon>
        <taxon>Pseudomonadati</taxon>
        <taxon>Pseudomonadota</taxon>
        <taxon>Betaproteobacteria</taxon>
        <taxon>Burkholderiales</taxon>
        <taxon>Burkholderiaceae</taxon>
        <taxon>Burkholderia</taxon>
        <taxon>Burkholderia cepacia complex</taxon>
    </lineage>
</organism>